<keyword evidence="3 8" id="KW-0575">Peroxidase</keyword>
<evidence type="ECO:0000256" key="5">
    <source>
        <dbReference type="ARBA" id="ARBA00022723"/>
    </source>
</evidence>
<dbReference type="FunFam" id="1.10.520.10:FF:000005">
    <property type="entry name" value="Cytochrome c peroxidase"/>
    <property type="match status" value="1"/>
</dbReference>
<dbReference type="PANTHER" id="PTHR31356">
    <property type="entry name" value="THYLAKOID LUMENAL 29 KDA PROTEIN, CHLOROPLASTIC-RELATED"/>
    <property type="match status" value="1"/>
</dbReference>
<dbReference type="GO" id="GO:0046872">
    <property type="term" value="F:metal ion binding"/>
    <property type="evidence" value="ECO:0007669"/>
    <property type="project" value="UniProtKB-UniRule"/>
</dbReference>
<dbReference type="PANTHER" id="PTHR31356:SF36">
    <property type="entry name" value="L-ASCORBATE PEROXIDASE 3"/>
    <property type="match status" value="1"/>
</dbReference>
<evidence type="ECO:0000256" key="2">
    <source>
        <dbReference type="ARBA" id="ARBA00005997"/>
    </source>
</evidence>
<evidence type="ECO:0000256" key="7">
    <source>
        <dbReference type="ARBA" id="ARBA00023004"/>
    </source>
</evidence>
<comment type="similarity">
    <text evidence="2">Belongs to the peroxidase family. Cytochrome c peroxidase subfamily.</text>
</comment>
<evidence type="ECO:0000256" key="6">
    <source>
        <dbReference type="ARBA" id="ARBA00023002"/>
    </source>
</evidence>
<organism evidence="11 12">
    <name type="scientific">Fusarium equiseti</name>
    <name type="common">Fusarium scirpi</name>
    <dbReference type="NCBI Taxonomy" id="61235"/>
    <lineage>
        <taxon>Eukaryota</taxon>
        <taxon>Fungi</taxon>
        <taxon>Dikarya</taxon>
        <taxon>Ascomycota</taxon>
        <taxon>Pezizomycotina</taxon>
        <taxon>Sordariomycetes</taxon>
        <taxon>Hypocreomycetidae</taxon>
        <taxon>Hypocreales</taxon>
        <taxon>Nectriaceae</taxon>
        <taxon>Fusarium</taxon>
        <taxon>Fusarium incarnatum-equiseti species complex</taxon>
    </lineage>
</organism>
<gene>
    <name evidence="11" type="ORF">FEQUK3_LOCUS11991</name>
</gene>
<accession>A0A8J2J9Q6</accession>
<sequence>MGIIDQPQSKGQESNPGDFAAVQKSIIELLNQPDYDDGSAGPVLVRLAWHSSGTYDKVTDTGGSNGAGMRYEAEGGDPANAGLQNARVFLEPVKRLHPWITYSDLWTLAGATAIHAMGGPEIDWLPGRTDFVDDSKLPPRGRLPDAAQGAEHIRHIFYRMGFDDREIVALSGAHNLGRCHTANSGFEGKWVNNPTRFSNQYFRLLLSENWKEKTIPESGVLQFSSVDEDTEEELMMLPTDMALTTDPEFSKYVQIYSKDKDLFFEDFKKAFAKLLELGIARDSEGNVINTDNQKGGYRSAPKKSDSAPTASDQSGVAKTGGCPVVHHRAKL</sequence>
<keyword evidence="4" id="KW-0349">Heme</keyword>
<comment type="caution">
    <text evidence="11">The sequence shown here is derived from an EMBL/GenBank/DDBJ whole genome shotgun (WGS) entry which is preliminary data.</text>
</comment>
<keyword evidence="5" id="KW-0479">Metal-binding</keyword>
<name>A0A8J2J9Q6_FUSEQ</name>
<dbReference type="PROSITE" id="PS00436">
    <property type="entry name" value="PEROXIDASE_2"/>
    <property type="match status" value="1"/>
</dbReference>
<dbReference type="EMBL" id="CAJSTJ010000200">
    <property type="protein sequence ID" value="CAG7566284.1"/>
    <property type="molecule type" value="Genomic_DNA"/>
</dbReference>
<dbReference type="Pfam" id="PF00141">
    <property type="entry name" value="peroxidase"/>
    <property type="match status" value="1"/>
</dbReference>
<dbReference type="GO" id="GO:0020037">
    <property type="term" value="F:heme binding"/>
    <property type="evidence" value="ECO:0007669"/>
    <property type="project" value="UniProtKB-UniRule"/>
</dbReference>
<dbReference type="PROSITE" id="PS50873">
    <property type="entry name" value="PEROXIDASE_4"/>
    <property type="match status" value="1"/>
</dbReference>
<dbReference type="EC" id="1.11.1.-" evidence="8"/>
<dbReference type="InterPro" id="IPR019794">
    <property type="entry name" value="Peroxidases_AS"/>
</dbReference>
<reference evidence="11" key="1">
    <citation type="submission" date="2021-05" db="EMBL/GenBank/DDBJ databases">
        <authorList>
            <person name="Khan N."/>
        </authorList>
    </citation>
    <scope>NUCLEOTIDE SEQUENCE</scope>
</reference>
<dbReference type="GO" id="GO:0034599">
    <property type="term" value="P:cellular response to oxidative stress"/>
    <property type="evidence" value="ECO:0007669"/>
    <property type="project" value="InterPro"/>
</dbReference>
<dbReference type="FunFam" id="1.10.420.10:FF:000009">
    <property type="entry name" value="Ascorbate peroxidase"/>
    <property type="match status" value="1"/>
</dbReference>
<dbReference type="GO" id="GO:0042744">
    <property type="term" value="P:hydrogen peroxide catabolic process"/>
    <property type="evidence" value="ECO:0007669"/>
    <property type="project" value="TreeGrafter"/>
</dbReference>
<proteinExistence type="inferred from homology"/>
<evidence type="ECO:0000313" key="11">
    <source>
        <dbReference type="EMBL" id="CAG7566284.1"/>
    </source>
</evidence>
<evidence type="ECO:0000256" key="8">
    <source>
        <dbReference type="RuleBase" id="RU363051"/>
    </source>
</evidence>
<dbReference type="GO" id="GO:0004601">
    <property type="term" value="F:peroxidase activity"/>
    <property type="evidence" value="ECO:0007669"/>
    <property type="project" value="UniProtKB-KW"/>
</dbReference>
<evidence type="ECO:0000313" key="12">
    <source>
        <dbReference type="Proteomes" id="UP000693738"/>
    </source>
</evidence>
<feature type="domain" description="Plant heme peroxidase family profile" evidence="10">
    <location>
        <begin position="83"/>
        <end position="305"/>
    </location>
</feature>
<dbReference type="InterPro" id="IPR002016">
    <property type="entry name" value="Haem_peroxidase"/>
</dbReference>
<protein>
    <recommendedName>
        <fullName evidence="8">Peroxidase</fullName>
        <ecNumber evidence="8">1.11.1.-</ecNumber>
    </recommendedName>
</protein>
<feature type="compositionally biased region" description="Polar residues" evidence="9">
    <location>
        <begin position="306"/>
        <end position="316"/>
    </location>
</feature>
<dbReference type="CDD" id="cd00691">
    <property type="entry name" value="ascorbate_peroxidase"/>
    <property type="match status" value="1"/>
</dbReference>
<dbReference type="InterPro" id="IPR044831">
    <property type="entry name" value="Ccp1-like"/>
</dbReference>
<evidence type="ECO:0000256" key="3">
    <source>
        <dbReference type="ARBA" id="ARBA00022559"/>
    </source>
</evidence>
<dbReference type="Proteomes" id="UP000693738">
    <property type="component" value="Unassembled WGS sequence"/>
</dbReference>
<feature type="region of interest" description="Disordered" evidence="9">
    <location>
        <begin position="286"/>
        <end position="322"/>
    </location>
</feature>
<comment type="function">
    <text evidence="1">Destroys radicals which are normally produced within the cells and which are toxic to biological systems.</text>
</comment>
<evidence type="ECO:0000259" key="10">
    <source>
        <dbReference type="PROSITE" id="PS50873"/>
    </source>
</evidence>
<evidence type="ECO:0000256" key="9">
    <source>
        <dbReference type="SAM" id="MobiDB-lite"/>
    </source>
</evidence>
<keyword evidence="7" id="KW-0408">Iron</keyword>
<keyword evidence="6 8" id="KW-0560">Oxidoreductase</keyword>
<dbReference type="AlphaFoldDB" id="A0A8J2J9Q6"/>
<dbReference type="GO" id="GO:0000302">
    <property type="term" value="P:response to reactive oxygen species"/>
    <property type="evidence" value="ECO:0007669"/>
    <property type="project" value="TreeGrafter"/>
</dbReference>
<evidence type="ECO:0000256" key="1">
    <source>
        <dbReference type="ARBA" id="ARBA00003917"/>
    </source>
</evidence>
<evidence type="ECO:0000256" key="4">
    <source>
        <dbReference type="ARBA" id="ARBA00022617"/>
    </source>
</evidence>